<feature type="compositionally biased region" description="Acidic residues" evidence="1">
    <location>
        <begin position="81"/>
        <end position="95"/>
    </location>
</feature>
<evidence type="ECO:0000256" key="1">
    <source>
        <dbReference type="SAM" id="MobiDB-lite"/>
    </source>
</evidence>
<feature type="compositionally biased region" description="Acidic residues" evidence="1">
    <location>
        <begin position="42"/>
        <end position="73"/>
    </location>
</feature>
<sequence>MMKKIMTGLTAVALLTACGQMESVEPDNGGTTASEQNVETEMSTENEDDQAADEEPAANNETAEEAQENETADESAKEANTEEEEAAAYEAEVDEFDLDLEWKNGDEWEYDYRADRDNETDIERDGDESVRGEAAAQEIEELLAAVDIHKDRSIEEMRDDILAHIDMPLEELDDIEIEMKLASGEELQVDQENIAGTEPGAVRELDIDIDFTNGEDLEYDYEADDPEAEIEHRDGTEVEGREALEEIESLLGAIQLQTNRPIRDMKDELVTELDLDESEIEKIEVEVKWESGEEMKWKHKTS</sequence>
<feature type="region of interest" description="Disordered" evidence="1">
    <location>
        <begin position="22"/>
        <end position="95"/>
    </location>
</feature>
<organism evidence="2 3">
    <name type="scientific">Bacillus daqingensis</name>
    <dbReference type="NCBI Taxonomy" id="872396"/>
    <lineage>
        <taxon>Bacteria</taxon>
        <taxon>Bacillati</taxon>
        <taxon>Bacillota</taxon>
        <taxon>Bacilli</taxon>
        <taxon>Bacillales</taxon>
        <taxon>Bacillaceae</taxon>
        <taxon>Bacillus</taxon>
    </lineage>
</organism>
<dbReference type="Proteomes" id="UP001595896">
    <property type="component" value="Unassembled WGS sequence"/>
</dbReference>
<name>A0ABV9NTS6_9BACI</name>
<protein>
    <submittedName>
        <fullName evidence="2">YusW family protein</fullName>
    </submittedName>
</protein>
<evidence type="ECO:0000313" key="2">
    <source>
        <dbReference type="EMBL" id="MFC4736808.1"/>
    </source>
</evidence>
<dbReference type="EMBL" id="JBHSGK010000009">
    <property type="protein sequence ID" value="MFC4736808.1"/>
    <property type="molecule type" value="Genomic_DNA"/>
</dbReference>
<proteinExistence type="predicted"/>
<reference evidence="3" key="1">
    <citation type="journal article" date="2019" name="Int. J. Syst. Evol. Microbiol.">
        <title>The Global Catalogue of Microorganisms (GCM) 10K type strain sequencing project: providing services to taxonomists for standard genome sequencing and annotation.</title>
        <authorList>
            <consortium name="The Broad Institute Genomics Platform"/>
            <consortium name="The Broad Institute Genome Sequencing Center for Infectious Disease"/>
            <person name="Wu L."/>
            <person name="Ma J."/>
        </authorList>
    </citation>
    <scope>NUCLEOTIDE SEQUENCE [LARGE SCALE GENOMIC DNA]</scope>
    <source>
        <strain evidence="3">JCM 12165</strain>
    </source>
</reference>
<feature type="compositionally biased region" description="Polar residues" evidence="1">
    <location>
        <begin position="29"/>
        <end position="41"/>
    </location>
</feature>
<dbReference type="InterPro" id="IPR025623">
    <property type="entry name" value="YusW"/>
</dbReference>
<comment type="caution">
    <text evidence="2">The sequence shown here is derived from an EMBL/GenBank/DDBJ whole genome shotgun (WGS) entry which is preliminary data.</text>
</comment>
<keyword evidence="3" id="KW-1185">Reference proteome</keyword>
<dbReference type="PROSITE" id="PS51257">
    <property type="entry name" value="PROKAR_LIPOPROTEIN"/>
    <property type="match status" value="1"/>
</dbReference>
<dbReference type="Pfam" id="PF14039">
    <property type="entry name" value="YusW"/>
    <property type="match status" value="2"/>
</dbReference>
<gene>
    <name evidence="2" type="ORF">ACFO4L_09455</name>
</gene>
<accession>A0ABV9NTS6</accession>
<evidence type="ECO:0000313" key="3">
    <source>
        <dbReference type="Proteomes" id="UP001595896"/>
    </source>
</evidence>